<comment type="caution">
    <text evidence="1">The sequence shown here is derived from an EMBL/GenBank/DDBJ whole genome shotgun (WGS) entry which is preliminary data.</text>
</comment>
<reference evidence="1" key="3">
    <citation type="submission" date="2023-05" db="EMBL/GenBank/DDBJ databases">
        <authorList>
            <person name="Smith C.H."/>
        </authorList>
    </citation>
    <scope>NUCLEOTIDE SEQUENCE</scope>
    <source>
        <strain evidence="1">CHS0354</strain>
        <tissue evidence="1">Mantle</tissue>
    </source>
</reference>
<reference evidence="1" key="1">
    <citation type="journal article" date="2021" name="Genome Biol. Evol.">
        <title>A High-Quality Reference Genome for a Parasitic Bivalve with Doubly Uniparental Inheritance (Bivalvia: Unionida).</title>
        <authorList>
            <person name="Smith C.H."/>
        </authorList>
    </citation>
    <scope>NUCLEOTIDE SEQUENCE</scope>
    <source>
        <strain evidence="1">CHS0354</strain>
    </source>
</reference>
<proteinExistence type="predicted"/>
<keyword evidence="2" id="KW-1185">Reference proteome</keyword>
<dbReference type="Proteomes" id="UP001195483">
    <property type="component" value="Unassembled WGS sequence"/>
</dbReference>
<sequence>MKTKRRNYGDNDIPENSFQKLTAFRTVHHIVHPCKEGCCSRRSVKNAPEKADWLDIYRYTETFYSDDLALKKKCAYEQ</sequence>
<accession>A0AAE0S0H2</accession>
<name>A0AAE0S0H2_9BIVA</name>
<protein>
    <submittedName>
        <fullName evidence="1">Uncharacterized protein</fullName>
    </submittedName>
</protein>
<reference evidence="1" key="2">
    <citation type="journal article" date="2021" name="Genome Biol. Evol.">
        <title>Developing a high-quality reference genome for a parasitic bivalve with doubly uniparental inheritance (Bivalvia: Unionida).</title>
        <authorList>
            <person name="Smith C.H."/>
        </authorList>
    </citation>
    <scope>NUCLEOTIDE SEQUENCE</scope>
    <source>
        <strain evidence="1">CHS0354</strain>
        <tissue evidence="1">Mantle</tissue>
    </source>
</reference>
<dbReference type="AlphaFoldDB" id="A0AAE0S0H2"/>
<organism evidence="1 2">
    <name type="scientific">Potamilus streckersoni</name>
    <dbReference type="NCBI Taxonomy" id="2493646"/>
    <lineage>
        <taxon>Eukaryota</taxon>
        <taxon>Metazoa</taxon>
        <taxon>Spiralia</taxon>
        <taxon>Lophotrochozoa</taxon>
        <taxon>Mollusca</taxon>
        <taxon>Bivalvia</taxon>
        <taxon>Autobranchia</taxon>
        <taxon>Heteroconchia</taxon>
        <taxon>Palaeoheterodonta</taxon>
        <taxon>Unionida</taxon>
        <taxon>Unionoidea</taxon>
        <taxon>Unionidae</taxon>
        <taxon>Ambleminae</taxon>
        <taxon>Lampsilini</taxon>
        <taxon>Potamilus</taxon>
    </lineage>
</organism>
<evidence type="ECO:0000313" key="1">
    <source>
        <dbReference type="EMBL" id="KAK3582905.1"/>
    </source>
</evidence>
<dbReference type="EMBL" id="JAEAOA010000619">
    <property type="protein sequence ID" value="KAK3582905.1"/>
    <property type="molecule type" value="Genomic_DNA"/>
</dbReference>
<evidence type="ECO:0000313" key="2">
    <source>
        <dbReference type="Proteomes" id="UP001195483"/>
    </source>
</evidence>
<gene>
    <name evidence="1" type="ORF">CHS0354_009711</name>
</gene>